<evidence type="ECO:0000256" key="6">
    <source>
        <dbReference type="ARBA" id="ARBA00023012"/>
    </source>
</evidence>
<dbReference type="GO" id="GO:0016301">
    <property type="term" value="F:kinase activity"/>
    <property type="evidence" value="ECO:0007669"/>
    <property type="project" value="UniProtKB-KW"/>
</dbReference>
<dbReference type="PROSITE" id="PS50109">
    <property type="entry name" value="HIS_KIN"/>
    <property type="match status" value="1"/>
</dbReference>
<reference evidence="9 10" key="1">
    <citation type="submission" date="2021-07" db="EMBL/GenBank/DDBJ databases">
        <title>Characterization of Violacein-producing bacteria and related species.</title>
        <authorList>
            <person name="Wilson H.S."/>
            <person name="De Leon M.E."/>
        </authorList>
    </citation>
    <scope>NUCLEOTIDE SEQUENCE [LARGE SCALE GENOMIC DNA]</scope>
    <source>
        <strain evidence="9 10">HSC-2F05</strain>
    </source>
</reference>
<organism evidence="9 10">
    <name type="scientific">Massilia hydrophila</name>
    <dbReference type="NCBI Taxonomy" id="3044279"/>
    <lineage>
        <taxon>Bacteria</taxon>
        <taxon>Pseudomonadati</taxon>
        <taxon>Pseudomonadota</taxon>
        <taxon>Betaproteobacteria</taxon>
        <taxon>Burkholderiales</taxon>
        <taxon>Oxalobacteraceae</taxon>
        <taxon>Telluria group</taxon>
        <taxon>Massilia</taxon>
    </lineage>
</organism>
<feature type="coiled-coil region" evidence="7">
    <location>
        <begin position="161"/>
        <end position="195"/>
    </location>
</feature>
<dbReference type="PANTHER" id="PTHR43711:SF31">
    <property type="entry name" value="HISTIDINE KINASE"/>
    <property type="match status" value="1"/>
</dbReference>
<dbReference type="SMART" id="SM00387">
    <property type="entry name" value="HATPase_c"/>
    <property type="match status" value="1"/>
</dbReference>
<keyword evidence="10" id="KW-1185">Reference proteome</keyword>
<evidence type="ECO:0000313" key="9">
    <source>
        <dbReference type="EMBL" id="MCA1855018.1"/>
    </source>
</evidence>
<dbReference type="Pfam" id="PF02518">
    <property type="entry name" value="HATPase_c"/>
    <property type="match status" value="1"/>
</dbReference>
<comment type="catalytic activity">
    <reaction evidence="1">
        <text>ATP + protein L-histidine = ADP + protein N-phospho-L-histidine.</text>
        <dbReference type="EC" id="2.7.13.3"/>
    </reaction>
</comment>
<dbReference type="PRINTS" id="PR00344">
    <property type="entry name" value="BCTRLSENSOR"/>
</dbReference>
<dbReference type="EC" id="2.7.13.3" evidence="2"/>
<dbReference type="RefSeq" id="WP_225237416.1">
    <property type="nucleotide sequence ID" value="NZ_JAHYBX010000001.1"/>
</dbReference>
<dbReference type="InterPro" id="IPR036890">
    <property type="entry name" value="HATPase_C_sf"/>
</dbReference>
<keyword evidence="3" id="KW-0597">Phosphoprotein</keyword>
<comment type="caution">
    <text evidence="9">The sequence shown here is derived from an EMBL/GenBank/DDBJ whole genome shotgun (WGS) entry which is preliminary data.</text>
</comment>
<dbReference type="Gene3D" id="1.10.287.130">
    <property type="match status" value="1"/>
</dbReference>
<dbReference type="InterPro" id="IPR004358">
    <property type="entry name" value="Sig_transdc_His_kin-like_C"/>
</dbReference>
<dbReference type="SUPFAM" id="SSF55874">
    <property type="entry name" value="ATPase domain of HSP90 chaperone/DNA topoisomerase II/histidine kinase"/>
    <property type="match status" value="1"/>
</dbReference>
<dbReference type="SUPFAM" id="SSF47384">
    <property type="entry name" value="Homodimeric domain of signal transducing histidine kinase"/>
    <property type="match status" value="1"/>
</dbReference>
<dbReference type="InterPro" id="IPR005467">
    <property type="entry name" value="His_kinase_dom"/>
</dbReference>
<keyword evidence="4" id="KW-0808">Transferase</keyword>
<name>A0ABS7Y5Q6_9BURK</name>
<dbReference type="EMBL" id="JAHYBX010000001">
    <property type="protein sequence ID" value="MCA1855018.1"/>
    <property type="molecule type" value="Genomic_DNA"/>
</dbReference>
<accession>A0ABS7Y5Q6</accession>
<dbReference type="InterPro" id="IPR003594">
    <property type="entry name" value="HATPase_dom"/>
</dbReference>
<dbReference type="PANTHER" id="PTHR43711">
    <property type="entry name" value="TWO-COMPONENT HISTIDINE KINASE"/>
    <property type="match status" value="1"/>
</dbReference>
<dbReference type="InterPro" id="IPR050736">
    <property type="entry name" value="Sensor_HK_Regulatory"/>
</dbReference>
<keyword evidence="6" id="KW-0902">Two-component regulatory system</keyword>
<dbReference type="Pfam" id="PF00512">
    <property type="entry name" value="HisKA"/>
    <property type="match status" value="1"/>
</dbReference>
<dbReference type="CDD" id="cd00082">
    <property type="entry name" value="HisKA"/>
    <property type="match status" value="1"/>
</dbReference>
<proteinExistence type="predicted"/>
<keyword evidence="5 9" id="KW-0418">Kinase</keyword>
<keyword evidence="7" id="KW-0175">Coiled coil</keyword>
<dbReference type="CDD" id="cd16922">
    <property type="entry name" value="HATPase_EvgS-ArcB-TorS-like"/>
    <property type="match status" value="1"/>
</dbReference>
<sequence length="460" mass="50449">MNLHRILSVALDSDQDVVVVRQRARQVSQLLGFSQQDQVRVATAVSEIARAACHQGSGGRASFLLGRNLGRQHLEVTINPGAGERLLSAPPGPDEGISRALPQLALISAHRLMDSCDVEPEEGMVTAVTMRKALPPQAMVDSVRLAEISARLAGSPVSNTLQELEQQNRELLATLAELRERQEDLLSLTRELEDTNRGIVALYAEIEDKAERLRRADEMKSRFLSNTSHELRTPLSSIRALSQLLLDRMDGDLTPEQERQVEFIATAANDLSELVNDLLDLAKIEAGKIEVQLAPVVVENLFRALKGMMRPLVDDGRVELVFEASDMLEPFDSDEGKISQILRNFISNALKFTERGAVRVSASYDAATDTIAFAVADTGIGISPDNLQLIFEEFSQIEHPLQRRSKGTGLGLPLCRKLADLLHGRVEVASTEGQGSTFALILPRRMPDQATQPSQDGTDS</sequence>
<evidence type="ECO:0000313" key="10">
    <source>
        <dbReference type="Proteomes" id="UP001198602"/>
    </source>
</evidence>
<dbReference type="Proteomes" id="UP001198602">
    <property type="component" value="Unassembled WGS sequence"/>
</dbReference>
<dbReference type="Gene3D" id="3.30.565.10">
    <property type="entry name" value="Histidine kinase-like ATPase, C-terminal domain"/>
    <property type="match status" value="2"/>
</dbReference>
<evidence type="ECO:0000256" key="7">
    <source>
        <dbReference type="SAM" id="Coils"/>
    </source>
</evidence>
<evidence type="ECO:0000256" key="4">
    <source>
        <dbReference type="ARBA" id="ARBA00022679"/>
    </source>
</evidence>
<evidence type="ECO:0000256" key="3">
    <source>
        <dbReference type="ARBA" id="ARBA00022553"/>
    </source>
</evidence>
<dbReference type="SMART" id="SM00388">
    <property type="entry name" value="HisKA"/>
    <property type="match status" value="1"/>
</dbReference>
<evidence type="ECO:0000256" key="1">
    <source>
        <dbReference type="ARBA" id="ARBA00000085"/>
    </source>
</evidence>
<dbReference type="InterPro" id="IPR003661">
    <property type="entry name" value="HisK_dim/P_dom"/>
</dbReference>
<evidence type="ECO:0000259" key="8">
    <source>
        <dbReference type="PROSITE" id="PS50109"/>
    </source>
</evidence>
<evidence type="ECO:0000256" key="2">
    <source>
        <dbReference type="ARBA" id="ARBA00012438"/>
    </source>
</evidence>
<evidence type="ECO:0000256" key="5">
    <source>
        <dbReference type="ARBA" id="ARBA00022777"/>
    </source>
</evidence>
<gene>
    <name evidence="9" type="ORF">LE190_03615</name>
</gene>
<dbReference type="InterPro" id="IPR036097">
    <property type="entry name" value="HisK_dim/P_sf"/>
</dbReference>
<protein>
    <recommendedName>
        <fullName evidence="2">histidine kinase</fullName>
        <ecNumber evidence="2">2.7.13.3</ecNumber>
    </recommendedName>
</protein>
<feature type="domain" description="Histidine kinase" evidence="8">
    <location>
        <begin position="226"/>
        <end position="446"/>
    </location>
</feature>